<dbReference type="AlphaFoldDB" id="A0A540R769"/>
<comment type="caution">
    <text evidence="2">The sequence shown here is derived from an EMBL/GenBank/DDBJ whole genome shotgun (WGS) entry which is preliminary data.</text>
</comment>
<dbReference type="EMBL" id="VHIR01000007">
    <property type="protein sequence ID" value="TQE43576.1"/>
    <property type="molecule type" value="Genomic_DNA"/>
</dbReference>
<evidence type="ECO:0000313" key="2">
    <source>
        <dbReference type="EMBL" id="TQE43576.1"/>
    </source>
</evidence>
<dbReference type="Proteomes" id="UP000318080">
    <property type="component" value="Unassembled WGS sequence"/>
</dbReference>
<dbReference type="STRING" id="1686286.GCA_900092335_02616"/>
<evidence type="ECO:0000256" key="1">
    <source>
        <dbReference type="SAM" id="MobiDB-lite"/>
    </source>
</evidence>
<feature type="compositionally biased region" description="Acidic residues" evidence="1">
    <location>
        <begin position="43"/>
        <end position="63"/>
    </location>
</feature>
<accession>A0A540R769</accession>
<dbReference type="RefSeq" id="WP_141628839.1">
    <property type="nucleotide sequence ID" value="NZ_VHIR01000007.1"/>
</dbReference>
<gene>
    <name evidence="2" type="ORF">EJK80_06090</name>
</gene>
<protein>
    <submittedName>
        <fullName evidence="2">Uncharacterized protein</fullName>
    </submittedName>
</protein>
<feature type="region of interest" description="Disordered" evidence="1">
    <location>
        <begin position="39"/>
        <end position="81"/>
    </location>
</feature>
<evidence type="ECO:0000313" key="3">
    <source>
        <dbReference type="Proteomes" id="UP000318080"/>
    </source>
</evidence>
<reference evidence="2 3" key="1">
    <citation type="submission" date="2019-06" db="EMBL/GenBank/DDBJ databases">
        <title>Draft genome of C. phoceense Strain 272.</title>
        <authorList>
            <person name="Pacheco L.G.C."/>
            <person name="Barberis C.M."/>
            <person name="Almuzara M.N."/>
            <person name="Traglia G.M."/>
            <person name="Santos C.S."/>
            <person name="Rocha D.J.P.G."/>
            <person name="Aguiar E.R.G.R."/>
            <person name="Vay C.A."/>
        </authorList>
    </citation>
    <scope>NUCLEOTIDE SEQUENCE [LARGE SCALE GENOMIC DNA]</scope>
    <source>
        <strain evidence="2 3">272</strain>
    </source>
</reference>
<proteinExistence type="predicted"/>
<sequence>MLTKSVRLAADRPIARAGQMVSVDDATYTRLEQLGVIAPGDVVEPESDDHEQETTGEDQELEPEVPAPAEPTVKPAPRVPLPEKTAPVAEWREYARLNGIKLTGLTKRNEIIGFVTKAAGAAS</sequence>
<organism evidence="2 3">
    <name type="scientific">Corynebacterium phoceense</name>
    <dbReference type="NCBI Taxonomy" id="1686286"/>
    <lineage>
        <taxon>Bacteria</taxon>
        <taxon>Bacillati</taxon>
        <taxon>Actinomycetota</taxon>
        <taxon>Actinomycetes</taxon>
        <taxon>Mycobacteriales</taxon>
        <taxon>Corynebacteriaceae</taxon>
        <taxon>Corynebacterium</taxon>
    </lineage>
</organism>
<keyword evidence="3" id="KW-1185">Reference proteome</keyword>
<name>A0A540R769_9CORY</name>